<dbReference type="HOGENOM" id="CLU_037154_0_0_1"/>
<dbReference type="EMBL" id="KN822071">
    <property type="protein sequence ID" value="KIM59654.1"/>
    <property type="molecule type" value="Genomic_DNA"/>
</dbReference>
<name>A0A0C3DU02_9AGAM</name>
<evidence type="ECO:0000313" key="1">
    <source>
        <dbReference type="EMBL" id="KIM59654.1"/>
    </source>
</evidence>
<proteinExistence type="predicted"/>
<dbReference type="STRING" id="1036808.A0A0C3DU02"/>
<accession>A0A0C3DU02</accession>
<dbReference type="Proteomes" id="UP000053989">
    <property type="component" value="Unassembled WGS sequence"/>
</dbReference>
<gene>
    <name evidence="1" type="ORF">SCLCIDRAFT_16469</name>
</gene>
<evidence type="ECO:0000313" key="2">
    <source>
        <dbReference type="Proteomes" id="UP000053989"/>
    </source>
</evidence>
<reference evidence="1 2" key="1">
    <citation type="submission" date="2014-04" db="EMBL/GenBank/DDBJ databases">
        <authorList>
            <consortium name="DOE Joint Genome Institute"/>
            <person name="Kuo A."/>
            <person name="Kohler A."/>
            <person name="Nagy L.G."/>
            <person name="Floudas D."/>
            <person name="Copeland A."/>
            <person name="Barry K.W."/>
            <person name="Cichocki N."/>
            <person name="Veneault-Fourrey C."/>
            <person name="LaButti K."/>
            <person name="Lindquist E.A."/>
            <person name="Lipzen A."/>
            <person name="Lundell T."/>
            <person name="Morin E."/>
            <person name="Murat C."/>
            <person name="Sun H."/>
            <person name="Tunlid A."/>
            <person name="Henrissat B."/>
            <person name="Grigoriev I.V."/>
            <person name="Hibbett D.S."/>
            <person name="Martin F."/>
            <person name="Nordberg H.P."/>
            <person name="Cantor M.N."/>
            <person name="Hua S.X."/>
        </authorList>
    </citation>
    <scope>NUCLEOTIDE SEQUENCE [LARGE SCALE GENOMIC DNA]</scope>
    <source>
        <strain evidence="1 2">Foug A</strain>
    </source>
</reference>
<sequence>MLKTTLPTWISRAPRNFGCASHGKLKADQWRTACMINLVITFCRLWGKPGASKRETEILQNFLSLIIAERIAIVKEYFKFYLKSAVSIFSEACLVTNNHLSLHIAECLWRFGPAHGWWAFPFKRYNGIIQHYKTNCEVELTFIHTFCWGGNLKVLMASDNLPEVLGSFRLIIQSYFGKDFRGNILCDLLALAPKNHNLDHKGSDIPWMDNLPLISLSNEHLNRDDPALRYCSFTDPFDACTRSLEPKAQFRKSLRKRGVVYSAASQHVGNSFIFFHHCGSSIAGQIQEIFVHTRAINEHPMTEPNWHKSGAVCASTIPSTGTWN</sequence>
<dbReference type="AlphaFoldDB" id="A0A0C3DU02"/>
<organism evidence="1 2">
    <name type="scientific">Scleroderma citrinum Foug A</name>
    <dbReference type="NCBI Taxonomy" id="1036808"/>
    <lineage>
        <taxon>Eukaryota</taxon>
        <taxon>Fungi</taxon>
        <taxon>Dikarya</taxon>
        <taxon>Basidiomycota</taxon>
        <taxon>Agaricomycotina</taxon>
        <taxon>Agaricomycetes</taxon>
        <taxon>Agaricomycetidae</taxon>
        <taxon>Boletales</taxon>
        <taxon>Sclerodermatineae</taxon>
        <taxon>Sclerodermataceae</taxon>
        <taxon>Scleroderma</taxon>
    </lineage>
</organism>
<dbReference type="OrthoDB" id="3269001at2759"/>
<evidence type="ECO:0008006" key="3">
    <source>
        <dbReference type="Google" id="ProtNLM"/>
    </source>
</evidence>
<reference evidence="2" key="2">
    <citation type="submission" date="2015-01" db="EMBL/GenBank/DDBJ databases">
        <title>Evolutionary Origins and Diversification of the Mycorrhizal Mutualists.</title>
        <authorList>
            <consortium name="DOE Joint Genome Institute"/>
            <consortium name="Mycorrhizal Genomics Consortium"/>
            <person name="Kohler A."/>
            <person name="Kuo A."/>
            <person name="Nagy L.G."/>
            <person name="Floudas D."/>
            <person name="Copeland A."/>
            <person name="Barry K.W."/>
            <person name="Cichocki N."/>
            <person name="Veneault-Fourrey C."/>
            <person name="LaButti K."/>
            <person name="Lindquist E.A."/>
            <person name="Lipzen A."/>
            <person name="Lundell T."/>
            <person name="Morin E."/>
            <person name="Murat C."/>
            <person name="Riley R."/>
            <person name="Ohm R."/>
            <person name="Sun H."/>
            <person name="Tunlid A."/>
            <person name="Henrissat B."/>
            <person name="Grigoriev I.V."/>
            <person name="Hibbett D.S."/>
            <person name="Martin F."/>
        </authorList>
    </citation>
    <scope>NUCLEOTIDE SEQUENCE [LARGE SCALE GENOMIC DNA]</scope>
    <source>
        <strain evidence="2">Foug A</strain>
    </source>
</reference>
<protein>
    <recommendedName>
        <fullName evidence="3">DUF4218 domain-containing protein</fullName>
    </recommendedName>
</protein>
<keyword evidence="2" id="KW-1185">Reference proteome</keyword>
<dbReference type="InParanoid" id="A0A0C3DU02"/>